<accession>A0A8A0RQB4</accession>
<dbReference type="EMBL" id="CP059066">
    <property type="protein sequence ID" value="QSQ09587.1"/>
    <property type="molecule type" value="Genomic_DNA"/>
</dbReference>
<reference evidence="1" key="1">
    <citation type="submission" date="2020-07" db="EMBL/GenBank/DDBJ databases">
        <title>Koleobacter methoxysyntrophicus gen. nov., sp. nov., a novel anaerobic bacterium isolated from deep subsurface oil field and proposal of Koleobacterales ord. nov. in the phylum Firmicutes.</title>
        <authorList>
            <person name="Sakamoto S."/>
            <person name="Tamaki H."/>
        </authorList>
    </citation>
    <scope>NUCLEOTIDE SEQUENCE</scope>
    <source>
        <strain evidence="1">NRmbB1</strain>
    </source>
</reference>
<dbReference type="Pfam" id="PF16800">
    <property type="entry name" value="Endopep_inhib"/>
    <property type="match status" value="1"/>
</dbReference>
<dbReference type="Gene3D" id="3.10.450.420">
    <property type="match status" value="1"/>
</dbReference>
<dbReference type="InterPro" id="IPR053749">
    <property type="entry name" value="TA_system-associated_sf"/>
</dbReference>
<dbReference type="InterPro" id="IPR031841">
    <property type="entry name" value="Endopep_inhib"/>
</dbReference>
<keyword evidence="2" id="KW-1185">Reference proteome</keyword>
<evidence type="ECO:0000313" key="1">
    <source>
        <dbReference type="EMBL" id="QSQ09587.1"/>
    </source>
</evidence>
<gene>
    <name evidence="1" type="ORF">H0A61_01962</name>
</gene>
<dbReference type="KEGG" id="kme:H0A61_01962"/>
<sequence>MYSSQLSEKIYTDTLEFYSENGYVYQPNFEFIYTKDWNKANIKRINNKGDVAVVIVEVPEEIGEECIQCILSIEFIYEKADGWKLNSLIY</sequence>
<proteinExistence type="predicted"/>
<name>A0A8A0RQB4_9FIRM</name>
<evidence type="ECO:0000313" key="2">
    <source>
        <dbReference type="Proteomes" id="UP000662904"/>
    </source>
</evidence>
<organism evidence="1 2">
    <name type="scientific">Koleobacter methoxysyntrophicus</name>
    <dbReference type="NCBI Taxonomy" id="2751313"/>
    <lineage>
        <taxon>Bacteria</taxon>
        <taxon>Bacillati</taxon>
        <taxon>Bacillota</taxon>
        <taxon>Clostridia</taxon>
        <taxon>Koleobacterales</taxon>
        <taxon>Koleobacteraceae</taxon>
        <taxon>Koleobacter</taxon>
    </lineage>
</organism>
<protein>
    <submittedName>
        <fullName evidence="1">Uncharacterized protein</fullName>
    </submittedName>
</protein>
<dbReference type="AlphaFoldDB" id="A0A8A0RQB4"/>
<dbReference type="Proteomes" id="UP000662904">
    <property type="component" value="Chromosome"/>
</dbReference>